<organism evidence="3 4">
    <name type="scientific">Rotaria magnacalcarata</name>
    <dbReference type="NCBI Taxonomy" id="392030"/>
    <lineage>
        <taxon>Eukaryota</taxon>
        <taxon>Metazoa</taxon>
        <taxon>Spiralia</taxon>
        <taxon>Gnathifera</taxon>
        <taxon>Rotifera</taxon>
        <taxon>Eurotatoria</taxon>
        <taxon>Bdelloidea</taxon>
        <taxon>Philodinida</taxon>
        <taxon>Philodinidae</taxon>
        <taxon>Rotaria</taxon>
    </lineage>
</organism>
<name>A0A8S2TFU2_9BILA</name>
<reference evidence="3" key="1">
    <citation type="submission" date="2021-02" db="EMBL/GenBank/DDBJ databases">
        <authorList>
            <person name="Nowell W R."/>
        </authorList>
    </citation>
    <scope>NUCLEOTIDE SEQUENCE</scope>
</reference>
<comment type="caution">
    <text evidence="3">The sequence shown here is derived from an EMBL/GenBank/DDBJ whole genome shotgun (WGS) entry which is preliminary data.</text>
</comment>
<feature type="region of interest" description="Disordered" evidence="2">
    <location>
        <begin position="168"/>
        <end position="223"/>
    </location>
</feature>
<feature type="region of interest" description="Disordered" evidence="2">
    <location>
        <begin position="1"/>
        <end position="23"/>
    </location>
</feature>
<feature type="compositionally biased region" description="Basic and acidic residues" evidence="2">
    <location>
        <begin position="274"/>
        <end position="287"/>
    </location>
</feature>
<dbReference type="Proteomes" id="UP000676336">
    <property type="component" value="Unassembled WGS sequence"/>
</dbReference>
<evidence type="ECO:0000256" key="1">
    <source>
        <dbReference type="SAM" id="Coils"/>
    </source>
</evidence>
<keyword evidence="1" id="KW-0175">Coiled coil</keyword>
<dbReference type="EMBL" id="CAJOBI010033441">
    <property type="protein sequence ID" value="CAF4285215.1"/>
    <property type="molecule type" value="Genomic_DNA"/>
</dbReference>
<evidence type="ECO:0000313" key="4">
    <source>
        <dbReference type="Proteomes" id="UP000676336"/>
    </source>
</evidence>
<dbReference type="AlphaFoldDB" id="A0A8S2TFU2"/>
<feature type="compositionally biased region" description="Low complexity" evidence="2">
    <location>
        <begin position="181"/>
        <end position="191"/>
    </location>
</feature>
<accession>A0A8S2TFU2</accession>
<feature type="compositionally biased region" description="Polar residues" evidence="2">
    <location>
        <begin position="168"/>
        <end position="180"/>
    </location>
</feature>
<proteinExistence type="predicted"/>
<feature type="coiled-coil region" evidence="1">
    <location>
        <begin position="29"/>
        <end position="56"/>
    </location>
</feature>
<feature type="region of interest" description="Disordered" evidence="2">
    <location>
        <begin position="272"/>
        <end position="343"/>
    </location>
</feature>
<feature type="compositionally biased region" description="Polar residues" evidence="2">
    <location>
        <begin position="207"/>
        <end position="223"/>
    </location>
</feature>
<feature type="compositionally biased region" description="Polar residues" evidence="2">
    <location>
        <begin position="301"/>
        <end position="322"/>
    </location>
</feature>
<gene>
    <name evidence="3" type="ORF">SMN809_LOCUS25439</name>
</gene>
<feature type="non-terminal residue" evidence="3">
    <location>
        <position position="1"/>
    </location>
</feature>
<evidence type="ECO:0000313" key="3">
    <source>
        <dbReference type="EMBL" id="CAF4285215.1"/>
    </source>
</evidence>
<evidence type="ECO:0000256" key="2">
    <source>
        <dbReference type="SAM" id="MobiDB-lite"/>
    </source>
</evidence>
<protein>
    <submittedName>
        <fullName evidence="3">Uncharacterized protein</fullName>
    </submittedName>
</protein>
<sequence length="401" mass="46103">IDNMFNSPILSRSNKQQSSANMMTTKHMLDEKSKTIEQLKTIIDELQLRHERKERELLKRIGILFNELQQNKKKMAHLIYKNQQQKKNHTDTKSLQNFSTQTDENNLPLICLNCSSQLLDTSQCHNDSITQLLSQLQLHSQNKIQEQQPKYYTLQPEEDVEYISATPQPTFNQSLSSPALSTTDRSSTRSSCSRHHCSVSTTKHNESSSSAYNTAESLPSSTYSDEIESLERVLNAASTMYTTHDNLQHTIKLQEELFRQHLRLRGITIEDDDTKERESSPSEHLYDNIDGETSDIEKKSSASFRNRLISNRQKQSHHNITLSTDDDEQQQQTQEKVKSSKQAKVRFIDQCHPIGKRKNLKSSSRTNLIVKSTNTKRYYSNATPKNLQLPLSSNMLTVTIT</sequence>